<reference evidence="1" key="1">
    <citation type="journal article" date="2017" name="Science">
        <title>Giant viruses with an expanded complement of translation system components.</title>
        <authorList>
            <person name="Schulz F."/>
            <person name="Yutin N."/>
            <person name="Ivanova N.N."/>
            <person name="Ortega D.R."/>
            <person name="Lee T.K."/>
            <person name="Vierheilig J."/>
            <person name="Daims H."/>
            <person name="Horn M."/>
            <person name="Wagner M."/>
            <person name="Jensen G.J."/>
            <person name="Kyrpides N.C."/>
            <person name="Koonin E.V."/>
            <person name="Woyke T."/>
        </authorList>
    </citation>
    <scope>NUCLEOTIDE SEQUENCE</scope>
    <source>
        <strain evidence="1">HKV1</strain>
    </source>
</reference>
<accession>A0A1V0SFR3</accession>
<evidence type="ECO:0000313" key="1">
    <source>
        <dbReference type="EMBL" id="ARF10560.1"/>
    </source>
</evidence>
<dbReference type="EMBL" id="KY684104">
    <property type="protein sequence ID" value="ARF10560.1"/>
    <property type="molecule type" value="Genomic_DNA"/>
</dbReference>
<sequence>MNIFVIIVILIIFSLFLFYIKNKNDVIENFDNIDKIKKGFLNINNQRVNKKPHIDYGPVIFKQELPYFNKVKFHIDYKDTMTAINDLIPSQKQYFNIANIPLTNYAHVPSSEVVDMVNDFVNLFNYVTVKNDDEFKKYENSGYIVGGWQDKLTRNNTKDGWEDAQKKLGLKPSLYNPSAKNAPLEIISIRDVQKFETDDEIKYVILLTLHKINVQDQIIIRLSLVLNKKTIRNEDEFWKTKVKYENDYTFVPNYDIQMIIENIDIVGYLTIKQTSETENDGDNNLYCKYDELEYGNVTDAKYIQKELLKKYAQRNDEINKRNATLDEEGQEFHRSMIGTYDYPNIKNTQTIFDDMNEPRIFN</sequence>
<proteinExistence type="predicted"/>
<organism evidence="1">
    <name type="scientific">Hokovirus HKV1</name>
    <dbReference type="NCBI Taxonomy" id="1977638"/>
    <lineage>
        <taxon>Viruses</taxon>
        <taxon>Varidnaviria</taxon>
        <taxon>Bamfordvirae</taxon>
        <taxon>Nucleocytoviricota</taxon>
        <taxon>Megaviricetes</taxon>
        <taxon>Imitervirales</taxon>
        <taxon>Mimiviridae</taxon>
        <taxon>Klosneuvirinae</taxon>
        <taxon>Hokovirus</taxon>
    </lineage>
</organism>
<gene>
    <name evidence="1" type="ORF">Hokovirus_2_87</name>
</gene>
<name>A0A1V0SFR3_9VIRU</name>
<protein>
    <submittedName>
        <fullName evidence="1">Uncharacterized protein</fullName>
    </submittedName>
</protein>